<dbReference type="EMBL" id="JEMN01001247">
    <property type="protein sequence ID" value="KXH42710.1"/>
    <property type="molecule type" value="Genomic_DNA"/>
</dbReference>
<gene>
    <name evidence="2" type="ORF">CNYM01_06025</name>
</gene>
<feature type="region of interest" description="Disordered" evidence="1">
    <location>
        <begin position="21"/>
        <end position="41"/>
    </location>
</feature>
<sequence>MPAAEVRLRHYISHVEPAHVRSAASPSAYSPQPAGHGSSIRSRLKRDMAGISFFCLRQAAIRSLTGGEGRCRAASIDQSIAVRILAG</sequence>
<keyword evidence="3" id="KW-1185">Reference proteome</keyword>
<dbReference type="AlphaFoldDB" id="A0A135T3J4"/>
<protein>
    <submittedName>
        <fullName evidence="2">Uncharacterized protein</fullName>
    </submittedName>
</protein>
<reference evidence="2 3" key="1">
    <citation type="submission" date="2014-02" db="EMBL/GenBank/DDBJ databases">
        <title>The genome sequence of Colletotrichum nymphaeae SA-01.</title>
        <authorList>
            <person name="Baroncelli R."/>
            <person name="Thon M.R."/>
        </authorList>
    </citation>
    <scope>NUCLEOTIDE SEQUENCE [LARGE SCALE GENOMIC DNA]</scope>
    <source>
        <strain evidence="2 3">SA-01</strain>
    </source>
</reference>
<accession>A0A135T3J4</accession>
<evidence type="ECO:0000313" key="3">
    <source>
        <dbReference type="Proteomes" id="UP000070054"/>
    </source>
</evidence>
<evidence type="ECO:0000256" key="1">
    <source>
        <dbReference type="SAM" id="MobiDB-lite"/>
    </source>
</evidence>
<feature type="compositionally biased region" description="Low complexity" evidence="1">
    <location>
        <begin position="22"/>
        <end position="34"/>
    </location>
</feature>
<organism evidence="2 3">
    <name type="scientific">Colletotrichum nymphaeae SA-01</name>
    <dbReference type="NCBI Taxonomy" id="1460502"/>
    <lineage>
        <taxon>Eukaryota</taxon>
        <taxon>Fungi</taxon>
        <taxon>Dikarya</taxon>
        <taxon>Ascomycota</taxon>
        <taxon>Pezizomycotina</taxon>
        <taxon>Sordariomycetes</taxon>
        <taxon>Hypocreomycetidae</taxon>
        <taxon>Glomerellales</taxon>
        <taxon>Glomerellaceae</taxon>
        <taxon>Colletotrichum</taxon>
        <taxon>Colletotrichum acutatum species complex</taxon>
    </lineage>
</organism>
<evidence type="ECO:0000313" key="2">
    <source>
        <dbReference type="EMBL" id="KXH42710.1"/>
    </source>
</evidence>
<comment type="caution">
    <text evidence="2">The sequence shown here is derived from an EMBL/GenBank/DDBJ whole genome shotgun (WGS) entry which is preliminary data.</text>
</comment>
<proteinExistence type="predicted"/>
<dbReference type="Proteomes" id="UP000070054">
    <property type="component" value="Unassembled WGS sequence"/>
</dbReference>
<name>A0A135T3J4_9PEZI</name>